<dbReference type="Pfam" id="PF09865">
    <property type="entry name" value="DUF2092"/>
    <property type="match status" value="1"/>
</dbReference>
<keyword evidence="3" id="KW-1185">Reference proteome</keyword>
<dbReference type="Proteomes" id="UP000014227">
    <property type="component" value="Chromosome I"/>
</dbReference>
<name>S0EYB6_CHTCT</name>
<protein>
    <submittedName>
        <fullName evidence="2">Outer membrane lipoprotein-sorting protein</fullName>
    </submittedName>
</protein>
<dbReference type="AlphaFoldDB" id="S0EYB6"/>
<feature type="region of interest" description="Disordered" evidence="1">
    <location>
        <begin position="253"/>
        <end position="272"/>
    </location>
</feature>
<dbReference type="RefSeq" id="WP_016484109.1">
    <property type="nucleotide sequence ID" value="NC_021487.1"/>
</dbReference>
<keyword evidence="2" id="KW-0449">Lipoprotein</keyword>
<dbReference type="InterPro" id="IPR029046">
    <property type="entry name" value="LolA/LolB/LppX"/>
</dbReference>
<dbReference type="InterPro" id="IPR019207">
    <property type="entry name" value="DUF2092"/>
</dbReference>
<evidence type="ECO:0000313" key="2">
    <source>
        <dbReference type="EMBL" id="CCW36605.1"/>
    </source>
</evidence>
<dbReference type="Gene3D" id="2.50.20.10">
    <property type="entry name" value="Lipoprotein localisation LolA/LolB/LppX"/>
    <property type="match status" value="1"/>
</dbReference>
<evidence type="ECO:0000256" key="1">
    <source>
        <dbReference type="SAM" id="MobiDB-lite"/>
    </source>
</evidence>
<gene>
    <name evidence="2" type="ORF">CCALI_02820</name>
</gene>
<sequence>MNLSVLRSHVELRMSKCLGVACGLAGIVLPIGCSAAPPKPAAVLQKMFDLYKNAHSLAITARTYQKSLSAQQKVATFTVVREIKATLPNRFYEHSTISGSLMPHNTNVVRIICSDGKLTTLYDSVQNVYMQQPAGPQVPPAFVFLRSIDPLLTSVDLKTARITKTLQYHGQNAYVIQVSLVLPPGVSAAVRAKVKPLELTVSQGSYRLMRIVDANQLNPTILGLDTEILDQQIGANIPESVFRFVPPKGARLLKPPAPAAGGVPSSPSKPNP</sequence>
<dbReference type="PATRIC" id="fig|1303518.3.peg.2926"/>
<reference evidence="3" key="1">
    <citation type="submission" date="2013-03" db="EMBL/GenBank/DDBJ databases">
        <title>Genome sequence of Chthonomonas calidirosea, the first sequenced genome from the Armatimonadetes phylum (formally candidate division OP10).</title>
        <authorList>
            <person name="Lee K.C.Y."/>
            <person name="Morgan X.C."/>
            <person name="Dunfield P.F."/>
            <person name="Tamas I."/>
            <person name="Houghton K.M."/>
            <person name="Vyssotski M."/>
            <person name="Ryan J.L.J."/>
            <person name="Lagutin K."/>
            <person name="McDonald I.R."/>
            <person name="Stott M.B."/>
        </authorList>
    </citation>
    <scope>NUCLEOTIDE SEQUENCE [LARGE SCALE GENOMIC DNA]</scope>
    <source>
        <strain evidence="3">DSM 23976 / ICMP 18418 / T49</strain>
    </source>
</reference>
<dbReference type="SUPFAM" id="SSF89392">
    <property type="entry name" value="Prokaryotic lipoproteins and lipoprotein localization factors"/>
    <property type="match status" value="1"/>
</dbReference>
<proteinExistence type="predicted"/>
<dbReference type="eggNOG" id="COG2834">
    <property type="taxonomic scope" value="Bacteria"/>
</dbReference>
<dbReference type="EMBL" id="HF951689">
    <property type="protein sequence ID" value="CCW36605.1"/>
    <property type="molecule type" value="Genomic_DNA"/>
</dbReference>
<feature type="compositionally biased region" description="Low complexity" evidence="1">
    <location>
        <begin position="253"/>
        <end position="266"/>
    </location>
</feature>
<dbReference type="KEGG" id="ccz:CCALI_02820"/>
<dbReference type="STRING" id="454171.CP488_01268"/>
<dbReference type="InParanoid" id="S0EYB6"/>
<organism evidence="2 3">
    <name type="scientific">Chthonomonas calidirosea (strain DSM 23976 / ICMP 18418 / T49)</name>
    <dbReference type="NCBI Taxonomy" id="1303518"/>
    <lineage>
        <taxon>Bacteria</taxon>
        <taxon>Bacillati</taxon>
        <taxon>Armatimonadota</taxon>
        <taxon>Chthonomonadia</taxon>
        <taxon>Chthonomonadales</taxon>
        <taxon>Chthonomonadaceae</taxon>
        <taxon>Chthonomonas</taxon>
    </lineage>
</organism>
<accession>S0EYB6</accession>
<dbReference type="HOGENOM" id="CLU_1021953_0_0_0"/>
<evidence type="ECO:0000313" key="3">
    <source>
        <dbReference type="Proteomes" id="UP000014227"/>
    </source>
</evidence>